<dbReference type="Pfam" id="PF06094">
    <property type="entry name" value="GGACT"/>
    <property type="match status" value="1"/>
</dbReference>
<dbReference type="AlphaFoldDB" id="A0AB34KH08"/>
<evidence type="ECO:0000256" key="3">
    <source>
        <dbReference type="PIRSR" id="PIRSR617939-1"/>
    </source>
</evidence>
<dbReference type="GeneID" id="96008198"/>
<dbReference type="InterPro" id="IPR036568">
    <property type="entry name" value="GGCT-like_sf"/>
</dbReference>
<dbReference type="CDD" id="cd06661">
    <property type="entry name" value="GGCT_like"/>
    <property type="match status" value="1"/>
</dbReference>
<dbReference type="EMBL" id="JAAQHG020000027">
    <property type="protein sequence ID" value="KAL1584292.1"/>
    <property type="molecule type" value="Genomic_DNA"/>
</dbReference>
<feature type="active site" description="Proton acceptor" evidence="3">
    <location>
        <position position="80"/>
    </location>
</feature>
<dbReference type="InterPro" id="IPR017939">
    <property type="entry name" value="G-Glutamylcylcotransferase"/>
</dbReference>
<comment type="caution">
    <text evidence="6">The sequence shown here is derived from an EMBL/GenBank/DDBJ whole genome shotgun (WGS) entry which is preliminary data.</text>
</comment>
<accession>A0AB34KH08</accession>
<dbReference type="InterPro" id="IPR009288">
    <property type="entry name" value="AIG2-like_dom"/>
</dbReference>
<dbReference type="Gene3D" id="3.10.490.10">
    <property type="entry name" value="Gamma-glutamyl cyclotransferase-like"/>
    <property type="match status" value="1"/>
</dbReference>
<evidence type="ECO:0000256" key="1">
    <source>
        <dbReference type="ARBA" id="ARBA00012346"/>
    </source>
</evidence>
<evidence type="ECO:0000259" key="5">
    <source>
        <dbReference type="Pfam" id="PF06094"/>
    </source>
</evidence>
<dbReference type="Proteomes" id="UP000803884">
    <property type="component" value="Unassembled WGS sequence"/>
</dbReference>
<dbReference type="PANTHER" id="PTHR12935">
    <property type="entry name" value="GAMMA-GLUTAMYLCYCLOTRANSFERASE"/>
    <property type="match status" value="1"/>
</dbReference>
<dbReference type="SUPFAM" id="SSF110857">
    <property type="entry name" value="Gamma-glutamyl cyclotransferase-like"/>
    <property type="match status" value="1"/>
</dbReference>
<feature type="binding site" evidence="4">
    <location>
        <begin position="10"/>
        <end position="15"/>
    </location>
    <ligand>
        <name>substrate</name>
    </ligand>
</feature>
<evidence type="ECO:0000313" key="7">
    <source>
        <dbReference type="Proteomes" id="UP000803884"/>
    </source>
</evidence>
<reference evidence="6 7" key="1">
    <citation type="journal article" date="2020" name="Microbiol. Resour. Announc.">
        <title>Draft Genome Sequence of a Cladosporium Species Isolated from the Mesophotic Ascidian Didemnum maculosum.</title>
        <authorList>
            <person name="Gioti A."/>
            <person name="Siaperas R."/>
            <person name="Nikolaivits E."/>
            <person name="Le Goff G."/>
            <person name="Ouazzani J."/>
            <person name="Kotoulas G."/>
            <person name="Topakas E."/>
        </authorList>
    </citation>
    <scope>NUCLEOTIDE SEQUENCE [LARGE SCALE GENOMIC DNA]</scope>
    <source>
        <strain evidence="6 7">TM138-S3</strain>
    </source>
</reference>
<dbReference type="EC" id="4.3.2.9" evidence="1"/>
<sequence>MLKVHRKRYYFAFGSNMLIEQMAERCPTSLFEGTAILHGHRWQINTRGVANVVRSREGHWVEGLVFSVYPKDVETLDRKEGVRRGLYEKFECPVYLDKIFSGGMKIAQLSLALQAGDNVFSRLRGGIEDGLFEPRNKKILALVYISPDQNTGQIREEYARRMSQAARDAWTVGVSAAYIARYLRPAIEGTSMTMEPIVKRHSLGQNDRVYGRGPGVYFFRRARSEPTFRERTRQFKYRWIQPAVERIGAAR</sequence>
<keyword evidence="2" id="KW-0456">Lyase</keyword>
<evidence type="ECO:0000256" key="4">
    <source>
        <dbReference type="PIRSR" id="PIRSR617939-2"/>
    </source>
</evidence>
<protein>
    <recommendedName>
        <fullName evidence="1">gamma-glutamylcyclotransferase</fullName>
        <ecNumber evidence="1">4.3.2.9</ecNumber>
    </recommendedName>
</protein>
<dbReference type="InterPro" id="IPR013024">
    <property type="entry name" value="GGCT-like"/>
</dbReference>
<dbReference type="GO" id="GO:0003839">
    <property type="term" value="F:gamma-glutamylcyclotransferase activity"/>
    <property type="evidence" value="ECO:0007669"/>
    <property type="project" value="UniProtKB-EC"/>
</dbReference>
<evidence type="ECO:0000313" key="6">
    <source>
        <dbReference type="EMBL" id="KAL1584292.1"/>
    </source>
</evidence>
<proteinExistence type="predicted"/>
<organism evidence="6 7">
    <name type="scientific">Cladosporium halotolerans</name>
    <dbReference type="NCBI Taxonomy" id="1052096"/>
    <lineage>
        <taxon>Eukaryota</taxon>
        <taxon>Fungi</taxon>
        <taxon>Dikarya</taxon>
        <taxon>Ascomycota</taxon>
        <taxon>Pezizomycotina</taxon>
        <taxon>Dothideomycetes</taxon>
        <taxon>Dothideomycetidae</taxon>
        <taxon>Cladosporiales</taxon>
        <taxon>Cladosporiaceae</taxon>
        <taxon>Cladosporium</taxon>
    </lineage>
</organism>
<dbReference type="RefSeq" id="XP_069227398.1">
    <property type="nucleotide sequence ID" value="XM_069375360.1"/>
</dbReference>
<gene>
    <name evidence="6" type="ORF">WHR41_06755</name>
</gene>
<evidence type="ECO:0000256" key="2">
    <source>
        <dbReference type="ARBA" id="ARBA00023239"/>
    </source>
</evidence>
<dbReference type="PANTHER" id="PTHR12935:SF0">
    <property type="entry name" value="GAMMA-GLUTAMYLCYCLOTRANSFERASE"/>
    <property type="match status" value="1"/>
</dbReference>
<feature type="domain" description="Gamma-glutamylcyclotransferase AIG2-like" evidence="5">
    <location>
        <begin position="10"/>
        <end position="96"/>
    </location>
</feature>
<keyword evidence="7" id="KW-1185">Reference proteome</keyword>
<name>A0AB34KH08_9PEZI</name>